<evidence type="ECO:0000256" key="2">
    <source>
        <dbReference type="ARBA" id="ARBA00022723"/>
    </source>
</evidence>
<dbReference type="PROSITE" id="PS00463">
    <property type="entry name" value="ZN2_CY6_FUNGAL_1"/>
    <property type="match status" value="1"/>
</dbReference>
<dbReference type="STRING" id="653667.S9W131"/>
<dbReference type="GO" id="GO:0000981">
    <property type="term" value="F:DNA-binding transcription factor activity, RNA polymerase II-specific"/>
    <property type="evidence" value="ECO:0007669"/>
    <property type="project" value="InterPro"/>
</dbReference>
<dbReference type="Proteomes" id="UP000015464">
    <property type="component" value="Unassembled WGS sequence"/>
</dbReference>
<gene>
    <name evidence="8" type="ORF">SPOG_00203</name>
</gene>
<dbReference type="AlphaFoldDB" id="S9W131"/>
<evidence type="ECO:0000259" key="7">
    <source>
        <dbReference type="PROSITE" id="PS50048"/>
    </source>
</evidence>
<reference evidence="8 9" key="1">
    <citation type="journal article" date="2011" name="Science">
        <title>Comparative functional genomics of the fission yeasts.</title>
        <authorList>
            <person name="Rhind N."/>
            <person name="Chen Z."/>
            <person name="Yassour M."/>
            <person name="Thompson D.A."/>
            <person name="Haas B.J."/>
            <person name="Habib N."/>
            <person name="Wapinski I."/>
            <person name="Roy S."/>
            <person name="Lin M.F."/>
            <person name="Heiman D.I."/>
            <person name="Young S.K."/>
            <person name="Furuya K."/>
            <person name="Guo Y."/>
            <person name="Pidoux A."/>
            <person name="Chen H.M."/>
            <person name="Robbertse B."/>
            <person name="Goldberg J.M."/>
            <person name="Aoki K."/>
            <person name="Bayne E.H."/>
            <person name="Berlin A.M."/>
            <person name="Desjardins C.A."/>
            <person name="Dobbs E."/>
            <person name="Dukaj L."/>
            <person name="Fan L."/>
            <person name="FitzGerald M.G."/>
            <person name="French C."/>
            <person name="Gujja S."/>
            <person name="Hansen K."/>
            <person name="Keifenheim D."/>
            <person name="Levin J.Z."/>
            <person name="Mosher R.A."/>
            <person name="Mueller C.A."/>
            <person name="Pfiffner J."/>
            <person name="Priest M."/>
            <person name="Russ C."/>
            <person name="Smialowska A."/>
            <person name="Swoboda P."/>
            <person name="Sykes S.M."/>
            <person name="Vaughn M."/>
            <person name="Vengrova S."/>
            <person name="Yoder R."/>
            <person name="Zeng Q."/>
            <person name="Allshire R."/>
            <person name="Baulcombe D."/>
            <person name="Birren B.W."/>
            <person name="Brown W."/>
            <person name="Ekwall K."/>
            <person name="Kellis M."/>
            <person name="Leatherwood J."/>
            <person name="Levin H."/>
            <person name="Margalit H."/>
            <person name="Martienssen R."/>
            <person name="Nieduszynski C.A."/>
            <person name="Spatafora J.W."/>
            <person name="Friedman N."/>
            <person name="Dalgaard J.Z."/>
            <person name="Baumann P."/>
            <person name="Niki H."/>
            <person name="Regev A."/>
            <person name="Nusbaum C."/>
        </authorList>
    </citation>
    <scope>NUCLEOTIDE SEQUENCE [LARGE SCALE GENOMIC DNA]</scope>
    <source>
        <strain evidence="9">OY26 / ATCC MYA-4695 / CBS 11777 / NBRC 106824 / NRRL Y48691</strain>
    </source>
</reference>
<dbReference type="GeneID" id="25034535"/>
<protein>
    <submittedName>
        <fullName evidence="8">Transcription factor</fullName>
    </submittedName>
</protein>
<evidence type="ECO:0000256" key="1">
    <source>
        <dbReference type="ARBA" id="ARBA00004123"/>
    </source>
</evidence>
<dbReference type="EMBL" id="KE546990">
    <property type="protein sequence ID" value="EPY51780.1"/>
    <property type="molecule type" value="Genomic_DNA"/>
</dbReference>
<keyword evidence="2" id="KW-0479">Metal-binding</keyword>
<evidence type="ECO:0000256" key="3">
    <source>
        <dbReference type="ARBA" id="ARBA00023015"/>
    </source>
</evidence>
<name>S9W131_SCHCR</name>
<dbReference type="eggNOG" id="ENOG502QR2H">
    <property type="taxonomic scope" value="Eukaryota"/>
</dbReference>
<feature type="domain" description="Zn(2)-C6 fungal-type" evidence="7">
    <location>
        <begin position="64"/>
        <end position="94"/>
    </location>
</feature>
<dbReference type="Pfam" id="PF00172">
    <property type="entry name" value="Zn_clus"/>
    <property type="match status" value="1"/>
</dbReference>
<dbReference type="GO" id="GO:0006351">
    <property type="term" value="P:DNA-templated transcription"/>
    <property type="evidence" value="ECO:0007669"/>
    <property type="project" value="InterPro"/>
</dbReference>
<dbReference type="InterPro" id="IPR036864">
    <property type="entry name" value="Zn2-C6_fun-type_DNA-bd_sf"/>
</dbReference>
<dbReference type="Gene3D" id="4.10.240.10">
    <property type="entry name" value="Zn(2)-C6 fungal-type DNA-binding domain"/>
    <property type="match status" value="1"/>
</dbReference>
<organism evidence="8 9">
    <name type="scientific">Schizosaccharomyces cryophilus (strain OY26 / ATCC MYA-4695 / CBS 11777 / NBRC 106824 / NRRL Y48691)</name>
    <name type="common">Fission yeast</name>
    <dbReference type="NCBI Taxonomy" id="653667"/>
    <lineage>
        <taxon>Eukaryota</taxon>
        <taxon>Fungi</taxon>
        <taxon>Dikarya</taxon>
        <taxon>Ascomycota</taxon>
        <taxon>Taphrinomycotina</taxon>
        <taxon>Schizosaccharomycetes</taxon>
        <taxon>Schizosaccharomycetales</taxon>
        <taxon>Schizosaccharomycetaceae</taxon>
        <taxon>Schizosaccharomyces</taxon>
    </lineage>
</organism>
<dbReference type="InterPro" id="IPR007219">
    <property type="entry name" value="XnlR_reg_dom"/>
</dbReference>
<keyword evidence="5" id="KW-0539">Nucleus</keyword>
<dbReference type="CDD" id="cd00067">
    <property type="entry name" value="GAL4"/>
    <property type="match status" value="1"/>
</dbReference>
<dbReference type="SMART" id="SM00066">
    <property type="entry name" value="GAL4"/>
    <property type="match status" value="1"/>
</dbReference>
<evidence type="ECO:0000313" key="8">
    <source>
        <dbReference type="EMBL" id="EPY51780.1"/>
    </source>
</evidence>
<feature type="compositionally biased region" description="Low complexity" evidence="6">
    <location>
        <begin position="158"/>
        <end position="182"/>
    </location>
</feature>
<dbReference type="SUPFAM" id="SSF57701">
    <property type="entry name" value="Zn2/Cys6 DNA-binding domain"/>
    <property type="match status" value="1"/>
</dbReference>
<feature type="region of interest" description="Disordered" evidence="6">
    <location>
        <begin position="96"/>
        <end position="182"/>
    </location>
</feature>
<feature type="compositionally biased region" description="Polar residues" evidence="6">
    <location>
        <begin position="1"/>
        <end position="26"/>
    </location>
</feature>
<dbReference type="PANTHER" id="PTHR47338">
    <property type="entry name" value="ZN(II)2CYS6 TRANSCRIPTION FACTOR (EUROFUNG)-RELATED"/>
    <property type="match status" value="1"/>
</dbReference>
<keyword evidence="9" id="KW-1185">Reference proteome</keyword>
<proteinExistence type="predicted"/>
<evidence type="ECO:0000313" key="9">
    <source>
        <dbReference type="Proteomes" id="UP000015464"/>
    </source>
</evidence>
<dbReference type="PANTHER" id="PTHR47338:SF24">
    <property type="entry name" value="TRANSCRIPTION FACTOR"/>
    <property type="match status" value="1"/>
</dbReference>
<evidence type="ECO:0000256" key="4">
    <source>
        <dbReference type="ARBA" id="ARBA00023163"/>
    </source>
</evidence>
<feature type="compositionally biased region" description="Low complexity" evidence="6">
    <location>
        <begin position="218"/>
        <end position="237"/>
    </location>
</feature>
<dbReference type="GO" id="GO:0005634">
    <property type="term" value="C:nucleus"/>
    <property type="evidence" value="ECO:0007669"/>
    <property type="project" value="UniProtKB-SubCell"/>
</dbReference>
<dbReference type="InterPro" id="IPR050815">
    <property type="entry name" value="TF_fung"/>
</dbReference>
<feature type="region of interest" description="Disordered" evidence="6">
    <location>
        <begin position="214"/>
        <end position="237"/>
    </location>
</feature>
<dbReference type="Pfam" id="PF04082">
    <property type="entry name" value="Fungal_trans"/>
    <property type="match status" value="1"/>
</dbReference>
<sequence>MQQSSPVSILSNATQTRVNMTNQQDGQMGEETNIEDMKPNSPSLPSWVHEKTKAGKERKRLPLACQTCRKKKIKCSGERPSCDQCSKHSIPCVYKSNPRRSHSRHEEIHHHQQIHLQQQQNRAAAAAAAAANSSGSHPQEPLSEQTPLTQVGSPRDSAPPSSSSSVNLNLSKQSSSSSLNAPSSYSYMMNSRVPVGNPQVSMMSASLSKNLVLDRNDSNSASPESTSNPTSSNNIYPSEVMYVPSTANPSIPKNQSFSAGVPIADVASVLPMVSANTSNPTPAAVAAPTPLSPAVQYQPQQATTVPVTPAATSIPPPDPLPYVPSHPTAADNSIFPSSTIPPLSSSEYPLYSTYGGYSPKPQFPFFENKAGNSFASSTYPDMSNIATQPVITTNNYSLNTNSLNEKDENEREAALINAKIPEPLTSLTMPSTPVTELPPLELRIHLAEVFFHCCHGQAYNLFHRPTFFESLNSNTIPLVLVYAICAVSARFSSRMHDQYSPPYMAGEQFAREARRLALDNFDRPDLSLVAALLLLSLHDSGTGENGKSWMYGGMALRMAAALQLNCEQGSNPLDLDNIDSGPRISFLERELRRRTFWSCFLMDRCVSSHEHLQFLDENDIGIQLPVHELLFTKQIAGVTQTLDGRILEGVPSIVIPSDTTENMGVAAYIVKIIAIWGRAVKYFKHDGKRRDSHPYWHRNSDFTQISETLYQWADGLPQRLRYSVVGLENHLSIQQGAQYAFLHLAYHYTLMWLFRSVGESENNQLSRTSSTVSLTGNTISFSSVWHNSHDSHHNEFQAEQKPENHVNSAARRLHKAAREMCLRCANAISMIVDDCRKHNVILTSPFIASGVYTAFCIQTEAAFGSNVLAASTARHNLEIDLRLMLEMKNYWGSIGALCERMSEIWADWVQRTSSGSAVNDTIANEPIDEEKMLDLEKHFMYIAESPIIANHSVQETYSSDLMSHFGLSKNADWHQWNGLWPSDDLRNYQESTIDSLVGYATGNPGWNVSFAG</sequence>
<dbReference type="GO" id="GO:0003677">
    <property type="term" value="F:DNA binding"/>
    <property type="evidence" value="ECO:0007669"/>
    <property type="project" value="InterPro"/>
</dbReference>
<dbReference type="OrthoDB" id="39175at2759"/>
<feature type="compositionally biased region" description="Low complexity" evidence="6">
    <location>
        <begin position="114"/>
        <end position="131"/>
    </location>
</feature>
<keyword evidence="3" id="KW-0805">Transcription regulation</keyword>
<evidence type="ECO:0000256" key="5">
    <source>
        <dbReference type="ARBA" id="ARBA00023242"/>
    </source>
</evidence>
<keyword evidence="4" id="KW-0804">Transcription</keyword>
<dbReference type="RefSeq" id="XP_013023165.1">
    <property type="nucleotide sequence ID" value="XM_013167711.1"/>
</dbReference>
<comment type="subcellular location">
    <subcellularLocation>
        <location evidence="1">Nucleus</location>
    </subcellularLocation>
</comment>
<dbReference type="PROSITE" id="PS50048">
    <property type="entry name" value="ZN2_CY6_FUNGAL_2"/>
    <property type="match status" value="1"/>
</dbReference>
<evidence type="ECO:0000256" key="6">
    <source>
        <dbReference type="SAM" id="MobiDB-lite"/>
    </source>
</evidence>
<dbReference type="SMART" id="SM00906">
    <property type="entry name" value="Fungal_trans"/>
    <property type="match status" value="1"/>
</dbReference>
<feature type="region of interest" description="Disordered" evidence="6">
    <location>
        <begin position="1"/>
        <end position="58"/>
    </location>
</feature>
<dbReference type="CDD" id="cd12148">
    <property type="entry name" value="fungal_TF_MHR"/>
    <property type="match status" value="1"/>
</dbReference>
<dbReference type="GO" id="GO:0008270">
    <property type="term" value="F:zinc ion binding"/>
    <property type="evidence" value="ECO:0007669"/>
    <property type="project" value="InterPro"/>
</dbReference>
<accession>S9W131</accession>
<feature type="compositionally biased region" description="Polar residues" evidence="6">
    <location>
        <begin position="132"/>
        <end position="152"/>
    </location>
</feature>
<dbReference type="InterPro" id="IPR001138">
    <property type="entry name" value="Zn2Cys6_DnaBD"/>
</dbReference>